<dbReference type="PANTHER" id="PTHR10438:SF468">
    <property type="entry name" value="THIOREDOXIN-1-RELATED"/>
    <property type="match status" value="1"/>
</dbReference>
<evidence type="ECO:0000259" key="1">
    <source>
        <dbReference type="Pfam" id="PF00085"/>
    </source>
</evidence>
<reference evidence="2" key="1">
    <citation type="journal article" date="2020" name="Nature">
        <title>Giant virus diversity and host interactions through global metagenomics.</title>
        <authorList>
            <person name="Schulz F."/>
            <person name="Roux S."/>
            <person name="Paez-Espino D."/>
            <person name="Jungbluth S."/>
            <person name="Walsh D.A."/>
            <person name="Denef V.J."/>
            <person name="McMahon K.D."/>
            <person name="Konstantinidis K.T."/>
            <person name="Eloe-Fadrosh E.A."/>
            <person name="Kyrpides N.C."/>
            <person name="Woyke T."/>
        </authorList>
    </citation>
    <scope>NUCLEOTIDE SEQUENCE</scope>
    <source>
        <strain evidence="2">GVMAG-M-3300023174-124</strain>
    </source>
</reference>
<feature type="domain" description="Thioredoxin" evidence="1">
    <location>
        <begin position="11"/>
        <end position="92"/>
    </location>
</feature>
<evidence type="ECO:0000313" key="2">
    <source>
        <dbReference type="EMBL" id="QHT11911.1"/>
    </source>
</evidence>
<sequence length="122" mass="13695">MARTILTEINSVKDFSEILESNPGIVIIKFGAEWCGPCKKIEAQVHASMNLMPDNVQCYIIDVDECFEIYAYLKSKKMVNGIPAILAYYKNNNSYIPSDSVLGAHSDEVDLFFNRCFVTASN</sequence>
<dbReference type="InterPro" id="IPR050620">
    <property type="entry name" value="Thioredoxin_H-type-like"/>
</dbReference>
<dbReference type="Gene3D" id="3.40.30.10">
    <property type="entry name" value="Glutaredoxin"/>
    <property type="match status" value="1"/>
</dbReference>
<name>A0A6C0D5U0_9ZZZZ</name>
<organism evidence="2">
    <name type="scientific">viral metagenome</name>
    <dbReference type="NCBI Taxonomy" id="1070528"/>
    <lineage>
        <taxon>unclassified sequences</taxon>
        <taxon>metagenomes</taxon>
        <taxon>organismal metagenomes</taxon>
    </lineage>
</organism>
<accession>A0A6C0D5U0</accession>
<dbReference type="EMBL" id="MN739539">
    <property type="protein sequence ID" value="QHT11911.1"/>
    <property type="molecule type" value="Genomic_DNA"/>
</dbReference>
<dbReference type="AlphaFoldDB" id="A0A6C0D5U0"/>
<dbReference type="Pfam" id="PF00085">
    <property type="entry name" value="Thioredoxin"/>
    <property type="match status" value="1"/>
</dbReference>
<dbReference type="SUPFAM" id="SSF52833">
    <property type="entry name" value="Thioredoxin-like"/>
    <property type="match status" value="1"/>
</dbReference>
<dbReference type="InterPro" id="IPR036249">
    <property type="entry name" value="Thioredoxin-like_sf"/>
</dbReference>
<dbReference type="InterPro" id="IPR013766">
    <property type="entry name" value="Thioredoxin_domain"/>
</dbReference>
<dbReference type="CDD" id="cd02947">
    <property type="entry name" value="TRX_family"/>
    <property type="match status" value="1"/>
</dbReference>
<protein>
    <recommendedName>
        <fullName evidence="1">Thioredoxin domain-containing protein</fullName>
    </recommendedName>
</protein>
<dbReference type="PANTHER" id="PTHR10438">
    <property type="entry name" value="THIOREDOXIN"/>
    <property type="match status" value="1"/>
</dbReference>
<proteinExistence type="predicted"/>